<dbReference type="SUPFAM" id="SSF47336">
    <property type="entry name" value="ACP-like"/>
    <property type="match status" value="1"/>
</dbReference>
<reference evidence="2" key="2">
    <citation type="submission" date="2021-04" db="EMBL/GenBank/DDBJ databases">
        <authorList>
            <person name="Gilroy R."/>
        </authorList>
    </citation>
    <scope>NUCLEOTIDE SEQUENCE</scope>
    <source>
        <strain evidence="2">ChiHjej9B8-1298</strain>
    </source>
</reference>
<dbReference type="InterPro" id="IPR036736">
    <property type="entry name" value="ACP-like_sf"/>
</dbReference>
<organism evidence="2 3">
    <name type="scientific">Candidatus Bacteroides merdigallinarum</name>
    <dbReference type="NCBI Taxonomy" id="2838473"/>
    <lineage>
        <taxon>Bacteria</taxon>
        <taxon>Pseudomonadati</taxon>
        <taxon>Bacteroidota</taxon>
        <taxon>Bacteroidia</taxon>
        <taxon>Bacteroidales</taxon>
        <taxon>Bacteroidaceae</taxon>
        <taxon>Bacteroides</taxon>
    </lineage>
</organism>
<reference evidence="2" key="1">
    <citation type="journal article" date="2021" name="PeerJ">
        <title>Extensive microbial diversity within the chicken gut microbiome revealed by metagenomics and culture.</title>
        <authorList>
            <person name="Gilroy R."/>
            <person name="Ravi A."/>
            <person name="Getino M."/>
            <person name="Pursley I."/>
            <person name="Horton D.L."/>
            <person name="Alikhan N.F."/>
            <person name="Baker D."/>
            <person name="Gharbi K."/>
            <person name="Hall N."/>
            <person name="Watson M."/>
            <person name="Adriaenssens E.M."/>
            <person name="Foster-Nyarko E."/>
            <person name="Jarju S."/>
            <person name="Secka A."/>
            <person name="Antonio M."/>
            <person name="Oren A."/>
            <person name="Chaudhuri R.R."/>
            <person name="La Ragione R."/>
            <person name="Hildebrand F."/>
            <person name="Pallen M.J."/>
        </authorList>
    </citation>
    <scope>NUCLEOTIDE SEQUENCE</scope>
    <source>
        <strain evidence="2">ChiHjej9B8-1298</strain>
    </source>
</reference>
<feature type="domain" description="Carrier" evidence="1">
    <location>
        <begin position="3"/>
        <end position="52"/>
    </location>
</feature>
<sequence>MKEEIKTLLEEALPLVDFDSNFLFAELDSLGIATILMVLSDRYGIKLDHTDATPKNLKNLDHIVAMVERKLAECPDK</sequence>
<accession>A0A9D2J1L7</accession>
<dbReference type="AlphaFoldDB" id="A0A9D2J1L7"/>
<proteinExistence type="predicted"/>
<protein>
    <submittedName>
        <fullName evidence="2">Acyl carrier protein</fullName>
    </submittedName>
</protein>
<evidence type="ECO:0000313" key="3">
    <source>
        <dbReference type="Proteomes" id="UP000824028"/>
    </source>
</evidence>
<name>A0A9D2J1L7_9BACE</name>
<evidence type="ECO:0000259" key="1">
    <source>
        <dbReference type="Pfam" id="PF00550"/>
    </source>
</evidence>
<gene>
    <name evidence="2" type="ORF">H9814_07040</name>
</gene>
<dbReference type="Proteomes" id="UP000824028">
    <property type="component" value="Unassembled WGS sequence"/>
</dbReference>
<dbReference type="Pfam" id="PF00550">
    <property type="entry name" value="PP-binding"/>
    <property type="match status" value="1"/>
</dbReference>
<dbReference type="EMBL" id="DXBX01000055">
    <property type="protein sequence ID" value="HIZ33276.1"/>
    <property type="molecule type" value="Genomic_DNA"/>
</dbReference>
<dbReference type="Gene3D" id="1.10.1200.10">
    <property type="entry name" value="ACP-like"/>
    <property type="match status" value="1"/>
</dbReference>
<evidence type="ECO:0000313" key="2">
    <source>
        <dbReference type="EMBL" id="HIZ33276.1"/>
    </source>
</evidence>
<comment type="caution">
    <text evidence="2">The sequence shown here is derived from an EMBL/GenBank/DDBJ whole genome shotgun (WGS) entry which is preliminary data.</text>
</comment>
<dbReference type="InterPro" id="IPR009081">
    <property type="entry name" value="PP-bd_ACP"/>
</dbReference>